<evidence type="ECO:0000313" key="1">
    <source>
        <dbReference type="EMBL" id="GAI07142.1"/>
    </source>
</evidence>
<dbReference type="SUPFAM" id="SSF102114">
    <property type="entry name" value="Radical SAM enzymes"/>
    <property type="match status" value="1"/>
</dbReference>
<protein>
    <recommendedName>
        <fullName evidence="2">Radical SAM core domain-containing protein</fullName>
    </recommendedName>
</protein>
<comment type="caution">
    <text evidence="1">The sequence shown here is derived from an EMBL/GenBank/DDBJ whole genome shotgun (WGS) entry which is preliminary data.</text>
</comment>
<dbReference type="EMBL" id="BARV01003448">
    <property type="protein sequence ID" value="GAI07142.1"/>
    <property type="molecule type" value="Genomic_DNA"/>
</dbReference>
<dbReference type="InterPro" id="IPR058240">
    <property type="entry name" value="rSAM_sf"/>
</dbReference>
<sequence length="191" mass="21490">KGISEDDILRAVSKVAEQGIKQLKLYFMIGLPSETDADIEEMVRLTLKCKDILDRGGTGCRLSLNTTPFVPKAGTPFQWLPMADLPTLNHRLAVLRKKLPPKGIWVKSDSLAWSQVQGALARGDTKLAEVLASMEEVSLSGWRKAIRKCDLDIDFYVLKKWPVNRKLPWAMLDLGVSRRHLELELNRALAQ</sequence>
<dbReference type="AlphaFoldDB" id="X1KJB8"/>
<feature type="non-terminal residue" evidence="1">
    <location>
        <position position="1"/>
    </location>
</feature>
<dbReference type="PANTHER" id="PTHR42731">
    <property type="entry name" value="SLL1084 PROTEIN"/>
    <property type="match status" value="1"/>
</dbReference>
<organism evidence="1">
    <name type="scientific">marine sediment metagenome</name>
    <dbReference type="NCBI Taxonomy" id="412755"/>
    <lineage>
        <taxon>unclassified sequences</taxon>
        <taxon>metagenomes</taxon>
        <taxon>ecological metagenomes</taxon>
    </lineage>
</organism>
<gene>
    <name evidence="1" type="ORF">S06H3_08235</name>
</gene>
<reference evidence="1" key="1">
    <citation type="journal article" date="2014" name="Front. Microbiol.">
        <title>High frequency of phylogenetically diverse reductive dehalogenase-homologous genes in deep subseafloor sedimentary metagenomes.</title>
        <authorList>
            <person name="Kawai M."/>
            <person name="Futagami T."/>
            <person name="Toyoda A."/>
            <person name="Takaki Y."/>
            <person name="Nishi S."/>
            <person name="Hori S."/>
            <person name="Arai W."/>
            <person name="Tsubouchi T."/>
            <person name="Morono Y."/>
            <person name="Uchiyama I."/>
            <person name="Ito T."/>
            <person name="Fujiyama A."/>
            <person name="Inagaki F."/>
            <person name="Takami H."/>
        </authorList>
    </citation>
    <scope>NUCLEOTIDE SEQUENCE</scope>
    <source>
        <strain evidence="1">Expedition CK06-06</strain>
    </source>
</reference>
<proteinExistence type="predicted"/>
<dbReference type="Gene3D" id="3.30.750.200">
    <property type="match status" value="1"/>
</dbReference>
<accession>X1KJB8</accession>
<name>X1KJB8_9ZZZZ</name>
<evidence type="ECO:0008006" key="2">
    <source>
        <dbReference type="Google" id="ProtNLM"/>
    </source>
</evidence>
<dbReference type="PANTHER" id="PTHR42731:SF5">
    <property type="entry name" value="RADICAL SAM DOMAIN PROTEIN"/>
    <property type="match status" value="1"/>
</dbReference>